<name>A0AAV0FWJ8_9ASTE</name>
<dbReference type="SUPFAM" id="SSF56672">
    <property type="entry name" value="DNA/RNA polymerases"/>
    <property type="match status" value="1"/>
</dbReference>
<dbReference type="CDD" id="cd09272">
    <property type="entry name" value="RNase_HI_RT_Ty1"/>
    <property type="match status" value="1"/>
</dbReference>
<feature type="compositionally biased region" description="Low complexity" evidence="1">
    <location>
        <begin position="182"/>
        <end position="198"/>
    </location>
</feature>
<protein>
    <recommendedName>
        <fullName evidence="6">Reverse transcriptase Ty1/copia-type domain-containing protein</fullName>
    </recommendedName>
</protein>
<reference evidence="4" key="1">
    <citation type="submission" date="2022-07" db="EMBL/GenBank/DDBJ databases">
        <authorList>
            <person name="Macas J."/>
            <person name="Novak P."/>
            <person name="Neumann P."/>
        </authorList>
    </citation>
    <scope>NUCLEOTIDE SEQUENCE</scope>
</reference>
<gene>
    <name evidence="4" type="ORF">CEPIT_LOCUS38062</name>
</gene>
<dbReference type="EMBL" id="CAMAPF010001022">
    <property type="protein sequence ID" value="CAH9140072.1"/>
    <property type="molecule type" value="Genomic_DNA"/>
</dbReference>
<organism evidence="4 5">
    <name type="scientific">Cuscuta epithymum</name>
    <dbReference type="NCBI Taxonomy" id="186058"/>
    <lineage>
        <taxon>Eukaryota</taxon>
        <taxon>Viridiplantae</taxon>
        <taxon>Streptophyta</taxon>
        <taxon>Embryophyta</taxon>
        <taxon>Tracheophyta</taxon>
        <taxon>Spermatophyta</taxon>
        <taxon>Magnoliopsida</taxon>
        <taxon>eudicotyledons</taxon>
        <taxon>Gunneridae</taxon>
        <taxon>Pentapetalae</taxon>
        <taxon>asterids</taxon>
        <taxon>lamiids</taxon>
        <taxon>Solanales</taxon>
        <taxon>Convolvulaceae</taxon>
        <taxon>Cuscuteae</taxon>
        <taxon>Cuscuta</taxon>
        <taxon>Cuscuta subgen. Cuscuta</taxon>
    </lineage>
</organism>
<feature type="domain" description="Retroviral polymerase SH3-like" evidence="3">
    <location>
        <begin position="49"/>
        <end position="110"/>
    </location>
</feature>
<dbReference type="Pfam" id="PF07727">
    <property type="entry name" value="RVT_2"/>
    <property type="match status" value="1"/>
</dbReference>
<feature type="region of interest" description="Disordered" evidence="1">
    <location>
        <begin position="124"/>
        <end position="143"/>
    </location>
</feature>
<dbReference type="PANTHER" id="PTHR11439">
    <property type="entry name" value="GAG-POL-RELATED RETROTRANSPOSON"/>
    <property type="match status" value="1"/>
</dbReference>
<proteinExistence type="predicted"/>
<evidence type="ECO:0000256" key="1">
    <source>
        <dbReference type="SAM" id="MobiDB-lite"/>
    </source>
</evidence>
<comment type="caution">
    <text evidence="4">The sequence shown here is derived from an EMBL/GenBank/DDBJ whole genome shotgun (WGS) entry which is preliminary data.</text>
</comment>
<sequence length="782" mass="88600">MPIKYWPYAFQTAVYLINRLPTPILNNSTPYQKLFGVVPNYTKLRPFGCLCYPWLRPYSTTKLQPRSQPCIFVGYSTSQSAYLCLEPRSGRLYVSRHVRFSHTIFPFRHPGSISDVMHTMHKLNASSSSHDTTERPGPSRPYIRQNIPLLRSYTHHTPNSISNPPNPPPPILSQQTLPDTQPNSSSTSVSTPPHITSSLSSQNNTPPSHVTPYTTTNPSNPSITSPNLPIQPQTRPLRNRHPNPKYIGGPFLNNTLTHPIPVQLEPTSVRAALRDPKWKQAMEDEYAALQRNCTWELVPHTTQKPISCKWLFRVKRHPDGSIARFKARLVARGYLQQPGRDYFETFSPVTKPATVRIILTIALARNWPLRQLDVNNAFLHGTLSEEVFMVQPPGFVDSTHPKHICRLRKALYGLKQAPRAWYQELSNFLLSVGFRKSRADTSLFIYSHQDVTLYFLVYVDDIVLTGNSPPSLERFVSQLTARFSVKDLGPLHHFLGVEVIPHAHGFFLTQRQYIIHVLEECGMLGAKEADTPMSTSVSLHAEPTNAITDATQFRRSLGLLQYLAFTRPDISFAVNKLSQHMHQPQTVHWQAVKRILRYLKGTLNHGLVLHKSVNLHISAFSDSDWGNIYEQGRSTTAYVLYLGPNVISWKSAKQKCVARSSTEAEYRAVAHASAELLWVRHLLSELRIPIPATPTLFCDNLGATYVCANPVFHSRMKHLALDYFFVRDLIEQGKLNVQHISTKLQIADVLTKPLGRSLFFFFRSKLGVSDGTSILRGVLKHN</sequence>
<dbReference type="InterPro" id="IPR013103">
    <property type="entry name" value="RVT_2"/>
</dbReference>
<dbReference type="InterPro" id="IPR043502">
    <property type="entry name" value="DNA/RNA_pol_sf"/>
</dbReference>
<feature type="compositionally biased region" description="Polar residues" evidence="1">
    <location>
        <begin position="172"/>
        <end position="181"/>
    </location>
</feature>
<accession>A0AAV0FWJ8</accession>
<evidence type="ECO:0000313" key="5">
    <source>
        <dbReference type="Proteomes" id="UP001152523"/>
    </source>
</evidence>
<feature type="domain" description="Reverse transcriptase Ty1/copia-type" evidence="2">
    <location>
        <begin position="293"/>
        <end position="534"/>
    </location>
</feature>
<feature type="region of interest" description="Disordered" evidence="1">
    <location>
        <begin position="154"/>
        <end position="244"/>
    </location>
</feature>
<dbReference type="PANTHER" id="PTHR11439:SF450">
    <property type="entry name" value="REVERSE TRANSCRIPTASE TY1_COPIA-TYPE DOMAIN-CONTAINING PROTEIN"/>
    <property type="match status" value="1"/>
</dbReference>
<keyword evidence="5" id="KW-1185">Reference proteome</keyword>
<evidence type="ECO:0000259" key="2">
    <source>
        <dbReference type="Pfam" id="PF07727"/>
    </source>
</evidence>
<dbReference type="AlphaFoldDB" id="A0AAV0FWJ8"/>
<feature type="compositionally biased region" description="Polar residues" evidence="1">
    <location>
        <begin position="199"/>
        <end position="208"/>
    </location>
</feature>
<evidence type="ECO:0000313" key="4">
    <source>
        <dbReference type="EMBL" id="CAH9140072.1"/>
    </source>
</evidence>
<dbReference type="Proteomes" id="UP001152523">
    <property type="component" value="Unassembled WGS sequence"/>
</dbReference>
<evidence type="ECO:0000259" key="3">
    <source>
        <dbReference type="Pfam" id="PF25597"/>
    </source>
</evidence>
<dbReference type="Pfam" id="PF25597">
    <property type="entry name" value="SH3_retrovirus"/>
    <property type="match status" value="1"/>
</dbReference>
<evidence type="ECO:0008006" key="6">
    <source>
        <dbReference type="Google" id="ProtNLM"/>
    </source>
</evidence>
<feature type="compositionally biased region" description="Low complexity" evidence="1">
    <location>
        <begin position="211"/>
        <end position="228"/>
    </location>
</feature>
<dbReference type="InterPro" id="IPR057670">
    <property type="entry name" value="SH3_retrovirus"/>
</dbReference>